<evidence type="ECO:0000313" key="6">
    <source>
        <dbReference type="Proteomes" id="UP000297963"/>
    </source>
</evidence>
<dbReference type="RefSeq" id="WP_092449204.1">
    <property type="nucleotide sequence ID" value="NZ_BKAC01000005.1"/>
</dbReference>
<reference evidence="3 5" key="1">
    <citation type="submission" date="2016-10" db="EMBL/GenBank/DDBJ databases">
        <authorList>
            <person name="Varghese N."/>
            <person name="Submissions S."/>
        </authorList>
    </citation>
    <scope>NUCLEOTIDE SEQUENCE [LARGE SCALE GENOMIC DNA]</scope>
    <source>
        <strain evidence="3 5">GMCC 1.11211</strain>
    </source>
</reference>
<protein>
    <submittedName>
        <fullName evidence="4">Lytic transglycosylase domain-containing protein</fullName>
    </submittedName>
</protein>
<evidence type="ECO:0000256" key="2">
    <source>
        <dbReference type="SAM" id="Phobius"/>
    </source>
</evidence>
<gene>
    <name evidence="4" type="ORF">E3O11_03985</name>
    <name evidence="3" type="ORF">SAMN05216274_1069</name>
</gene>
<evidence type="ECO:0000256" key="1">
    <source>
        <dbReference type="SAM" id="MobiDB-lite"/>
    </source>
</evidence>
<keyword evidence="2" id="KW-1133">Transmembrane helix</keyword>
<keyword evidence="5" id="KW-1185">Reference proteome</keyword>
<dbReference type="SUPFAM" id="SSF53955">
    <property type="entry name" value="Lysozyme-like"/>
    <property type="match status" value="1"/>
</dbReference>
<dbReference type="InterPro" id="IPR023346">
    <property type="entry name" value="Lysozyme-like_dom_sf"/>
</dbReference>
<keyword evidence="2" id="KW-0472">Membrane</keyword>
<keyword evidence="2" id="KW-0812">Transmembrane</keyword>
<dbReference type="EMBL" id="SOFE01000008">
    <property type="protein sequence ID" value="TFB86463.1"/>
    <property type="molecule type" value="Genomic_DNA"/>
</dbReference>
<evidence type="ECO:0000313" key="5">
    <source>
        <dbReference type="Proteomes" id="UP000199681"/>
    </source>
</evidence>
<accession>A0A1I3AAK0</accession>
<dbReference type="Proteomes" id="UP000199681">
    <property type="component" value="Unassembled WGS sequence"/>
</dbReference>
<dbReference type="AlphaFoldDB" id="A0A1I3AAK0"/>
<feature type="transmembrane region" description="Helical" evidence="2">
    <location>
        <begin position="30"/>
        <end position="47"/>
    </location>
</feature>
<sequence>MGRHLQRIESVPAKARPPVRRTRRRAKPSHFLFGFTAAFAFVLVTVVDPYSGATASPYFQLAGSTTDEGPAQAVLVAGSYTNTITRDGFTVTEKPKPVPVVVAVEKKRSVTAPSAAVPDPGSAQAYAYDAVAGRGWGEDQYNCLVSLWQKESGWRVNAENSSSGAYGIPQALPGSKMATAGDDWATNAGTQIEWGLSYITGRYGTPCGAWAKSQASGWY</sequence>
<comment type="caution">
    <text evidence="4">The sequence shown here is derived from an EMBL/GenBank/DDBJ whole genome shotgun (WGS) entry which is preliminary data.</text>
</comment>
<dbReference type="EMBL" id="FOPW01000006">
    <property type="protein sequence ID" value="SFH47143.1"/>
    <property type="molecule type" value="Genomic_DNA"/>
</dbReference>
<organism evidence="4 6">
    <name type="scientific">Cryobacterium levicorallinum</name>
    <dbReference type="NCBI Taxonomy" id="995038"/>
    <lineage>
        <taxon>Bacteria</taxon>
        <taxon>Bacillati</taxon>
        <taxon>Actinomycetota</taxon>
        <taxon>Actinomycetes</taxon>
        <taxon>Micrococcales</taxon>
        <taxon>Microbacteriaceae</taxon>
        <taxon>Cryobacterium</taxon>
    </lineage>
</organism>
<dbReference type="STRING" id="995038.SAMN05216274_1069"/>
<evidence type="ECO:0000313" key="3">
    <source>
        <dbReference type="EMBL" id="SFH47143.1"/>
    </source>
</evidence>
<feature type="region of interest" description="Disordered" evidence="1">
    <location>
        <begin position="1"/>
        <end position="23"/>
    </location>
</feature>
<proteinExistence type="predicted"/>
<reference evidence="4 6" key="2">
    <citation type="submission" date="2019-03" db="EMBL/GenBank/DDBJ databases">
        <title>Genomics of glacier-inhabiting Cryobacterium strains.</title>
        <authorList>
            <person name="Liu Q."/>
            <person name="Xin Y.-H."/>
        </authorList>
    </citation>
    <scope>NUCLEOTIDE SEQUENCE [LARGE SCALE GENOMIC DNA]</scope>
    <source>
        <strain evidence="4 6">Hh34</strain>
    </source>
</reference>
<name>A0A1I3AAK0_9MICO</name>
<evidence type="ECO:0000313" key="4">
    <source>
        <dbReference type="EMBL" id="TFB86463.1"/>
    </source>
</evidence>
<dbReference type="Proteomes" id="UP000297963">
    <property type="component" value="Unassembled WGS sequence"/>
</dbReference>